<dbReference type="InterPro" id="IPR003661">
    <property type="entry name" value="HisK_dim/P_dom"/>
</dbReference>
<keyword evidence="6" id="KW-0902">Two-component regulatory system</keyword>
<organism evidence="10 11">
    <name type="scientific">Spirulina subsalsa FACHB-351</name>
    <dbReference type="NCBI Taxonomy" id="234711"/>
    <lineage>
        <taxon>Bacteria</taxon>
        <taxon>Bacillati</taxon>
        <taxon>Cyanobacteriota</taxon>
        <taxon>Cyanophyceae</taxon>
        <taxon>Spirulinales</taxon>
        <taxon>Spirulinaceae</taxon>
        <taxon>Spirulina</taxon>
    </lineage>
</organism>
<dbReference type="Gene3D" id="3.30.565.10">
    <property type="entry name" value="Histidine kinase-like ATPase, C-terminal domain"/>
    <property type="match status" value="1"/>
</dbReference>
<dbReference type="InterPro" id="IPR004358">
    <property type="entry name" value="Sig_transdc_His_kin-like_C"/>
</dbReference>
<dbReference type="SUPFAM" id="SSF55874">
    <property type="entry name" value="ATPase domain of HSP90 chaperone/DNA topoisomerase II/histidine kinase"/>
    <property type="match status" value="1"/>
</dbReference>
<evidence type="ECO:0000313" key="10">
    <source>
        <dbReference type="EMBL" id="MCW6036044.1"/>
    </source>
</evidence>
<dbReference type="CDD" id="cd17534">
    <property type="entry name" value="REC_DC-like"/>
    <property type="match status" value="1"/>
</dbReference>
<dbReference type="InterPro" id="IPR001789">
    <property type="entry name" value="Sig_transdc_resp-reg_receiver"/>
</dbReference>
<dbReference type="SUPFAM" id="SSF52172">
    <property type="entry name" value="CheY-like"/>
    <property type="match status" value="1"/>
</dbReference>
<evidence type="ECO:0000256" key="5">
    <source>
        <dbReference type="ARBA" id="ARBA00022777"/>
    </source>
</evidence>
<dbReference type="PRINTS" id="PR00344">
    <property type="entry name" value="BCTRLSENSOR"/>
</dbReference>
<keyword evidence="11" id="KW-1185">Reference proteome</keyword>
<dbReference type="PANTHER" id="PTHR43711">
    <property type="entry name" value="TWO-COMPONENT HISTIDINE KINASE"/>
    <property type="match status" value="1"/>
</dbReference>
<dbReference type="RefSeq" id="WP_265263778.1">
    <property type="nucleotide sequence ID" value="NZ_JAIHOM010000026.1"/>
</dbReference>
<name>A0ABT3L3G9_9CYAN</name>
<feature type="domain" description="Histidine kinase" evidence="8">
    <location>
        <begin position="151"/>
        <end position="367"/>
    </location>
</feature>
<sequence>MKTTHVLIVEDELLIAKGLKRKLERLGYSVPRIVSSGEATIHAVEELYPNLDIILMDIVIRGDLDGINTAFLLREKFDIPIIYLTAYTDEDTLARAEETGSYGYLLKPFKEREIHATIKLALKNHQKALALQNSLIQIKANQQEKEQYLSTTYHDLRNPLTTIQMSAFLLEKRTDKLTPEKITQHFKRIQNSVDQMNQLLEDLLILQKVEAGNLFFESSPLPLIPYFEKIIDEFRELSSENHSLSFHSDCSNCVTHINQKLLDHIVKNLLYNAIKYSPQGGRIAITLDCNREEIWFNIQDQGIGISPDYQEKLFQPFVRAANVGTIQGTGLGLSIVKRAVDLQGGRIKVESKVNCGTCFTITLPQILVPSC</sequence>
<evidence type="ECO:0000256" key="7">
    <source>
        <dbReference type="PROSITE-ProRule" id="PRU00169"/>
    </source>
</evidence>
<gene>
    <name evidence="10" type="ORF">K4A83_07125</name>
</gene>
<dbReference type="InterPro" id="IPR036890">
    <property type="entry name" value="HATPase_C_sf"/>
</dbReference>
<dbReference type="EMBL" id="JAIHOM010000026">
    <property type="protein sequence ID" value="MCW6036044.1"/>
    <property type="molecule type" value="Genomic_DNA"/>
</dbReference>
<dbReference type="Proteomes" id="UP001526426">
    <property type="component" value="Unassembled WGS sequence"/>
</dbReference>
<comment type="caution">
    <text evidence="10">The sequence shown here is derived from an EMBL/GenBank/DDBJ whole genome shotgun (WGS) entry which is preliminary data.</text>
</comment>
<evidence type="ECO:0000256" key="4">
    <source>
        <dbReference type="ARBA" id="ARBA00022679"/>
    </source>
</evidence>
<dbReference type="Pfam" id="PF02518">
    <property type="entry name" value="HATPase_c"/>
    <property type="match status" value="1"/>
</dbReference>
<dbReference type="CDD" id="cd00082">
    <property type="entry name" value="HisKA"/>
    <property type="match status" value="1"/>
</dbReference>
<dbReference type="Gene3D" id="1.10.287.130">
    <property type="match status" value="1"/>
</dbReference>
<evidence type="ECO:0000259" key="9">
    <source>
        <dbReference type="PROSITE" id="PS50110"/>
    </source>
</evidence>
<dbReference type="SMART" id="SM00387">
    <property type="entry name" value="HATPase_c"/>
    <property type="match status" value="1"/>
</dbReference>
<dbReference type="Gene3D" id="3.40.50.2300">
    <property type="match status" value="1"/>
</dbReference>
<dbReference type="SMART" id="SM00388">
    <property type="entry name" value="HisKA"/>
    <property type="match status" value="1"/>
</dbReference>
<keyword evidence="3 7" id="KW-0597">Phosphoprotein</keyword>
<dbReference type="Pfam" id="PF00512">
    <property type="entry name" value="HisKA"/>
    <property type="match status" value="1"/>
</dbReference>
<feature type="domain" description="Response regulatory" evidence="9">
    <location>
        <begin position="5"/>
        <end position="122"/>
    </location>
</feature>
<dbReference type="EC" id="2.7.13.3" evidence="2"/>
<comment type="catalytic activity">
    <reaction evidence="1">
        <text>ATP + protein L-histidine = ADP + protein N-phospho-L-histidine.</text>
        <dbReference type="EC" id="2.7.13.3"/>
    </reaction>
</comment>
<dbReference type="InterPro" id="IPR005467">
    <property type="entry name" value="His_kinase_dom"/>
</dbReference>
<evidence type="ECO:0000256" key="3">
    <source>
        <dbReference type="ARBA" id="ARBA00022553"/>
    </source>
</evidence>
<evidence type="ECO:0000313" key="11">
    <source>
        <dbReference type="Proteomes" id="UP001526426"/>
    </source>
</evidence>
<reference evidence="10 11" key="1">
    <citation type="submission" date="2021-08" db="EMBL/GenBank/DDBJ databases">
        <title>Draft genome sequence of Spirulina subsalsa with high tolerance to salinity and hype-accumulation of phycocyanin.</title>
        <authorList>
            <person name="Pei H."/>
            <person name="Jiang L."/>
        </authorList>
    </citation>
    <scope>NUCLEOTIDE SEQUENCE [LARGE SCALE GENOMIC DNA]</scope>
    <source>
        <strain evidence="10 11">FACHB-351</strain>
    </source>
</reference>
<proteinExistence type="predicted"/>
<keyword evidence="5" id="KW-0418">Kinase</keyword>
<protein>
    <recommendedName>
        <fullName evidence="2">histidine kinase</fullName>
        <ecNumber evidence="2">2.7.13.3</ecNumber>
    </recommendedName>
</protein>
<evidence type="ECO:0000259" key="8">
    <source>
        <dbReference type="PROSITE" id="PS50109"/>
    </source>
</evidence>
<dbReference type="PROSITE" id="PS50109">
    <property type="entry name" value="HIS_KIN"/>
    <property type="match status" value="1"/>
</dbReference>
<evidence type="ECO:0000256" key="1">
    <source>
        <dbReference type="ARBA" id="ARBA00000085"/>
    </source>
</evidence>
<dbReference type="InterPro" id="IPR011006">
    <property type="entry name" value="CheY-like_superfamily"/>
</dbReference>
<dbReference type="Pfam" id="PF00072">
    <property type="entry name" value="Response_reg"/>
    <property type="match status" value="1"/>
</dbReference>
<dbReference type="InterPro" id="IPR003594">
    <property type="entry name" value="HATPase_dom"/>
</dbReference>
<evidence type="ECO:0000256" key="6">
    <source>
        <dbReference type="ARBA" id="ARBA00023012"/>
    </source>
</evidence>
<dbReference type="SMART" id="SM00448">
    <property type="entry name" value="REC"/>
    <property type="match status" value="1"/>
</dbReference>
<feature type="modified residue" description="4-aspartylphosphate" evidence="7">
    <location>
        <position position="57"/>
    </location>
</feature>
<dbReference type="InterPro" id="IPR050736">
    <property type="entry name" value="Sensor_HK_Regulatory"/>
</dbReference>
<dbReference type="PROSITE" id="PS50110">
    <property type="entry name" value="RESPONSE_REGULATORY"/>
    <property type="match status" value="1"/>
</dbReference>
<dbReference type="PANTHER" id="PTHR43711:SF26">
    <property type="entry name" value="SENSOR HISTIDINE KINASE RCSC"/>
    <property type="match status" value="1"/>
</dbReference>
<keyword evidence="4" id="KW-0808">Transferase</keyword>
<evidence type="ECO:0000256" key="2">
    <source>
        <dbReference type="ARBA" id="ARBA00012438"/>
    </source>
</evidence>
<accession>A0ABT3L3G9</accession>